<feature type="region of interest" description="Disordered" evidence="1">
    <location>
        <begin position="85"/>
        <end position="110"/>
    </location>
</feature>
<dbReference type="OrthoDB" id="6303675at2759"/>
<comment type="caution">
    <text evidence="2">The sequence shown here is derived from an EMBL/GenBank/DDBJ whole genome shotgun (WGS) entry which is preliminary data.</text>
</comment>
<accession>A0A8S9YHF8</accession>
<gene>
    <name evidence="2" type="ORF">EG68_12506</name>
</gene>
<reference evidence="2" key="1">
    <citation type="submission" date="2019-07" db="EMBL/GenBank/DDBJ databases">
        <title>Annotation for the trematode Paragonimus miyazaki's.</title>
        <authorList>
            <person name="Choi Y.-J."/>
        </authorList>
    </citation>
    <scope>NUCLEOTIDE SEQUENCE</scope>
    <source>
        <strain evidence="2">Japan</strain>
    </source>
</reference>
<dbReference type="Proteomes" id="UP000822476">
    <property type="component" value="Unassembled WGS sequence"/>
</dbReference>
<dbReference type="AlphaFoldDB" id="A0A8S9YHF8"/>
<evidence type="ECO:0000256" key="1">
    <source>
        <dbReference type="SAM" id="MobiDB-lite"/>
    </source>
</evidence>
<sequence length="110" mass="12941">MKDLLVFERFFEGIRDIPTRRRFIQKPPTDLSCAIRLARSYSTSAELVTERDDNCMTVKPLTAPISIRNHIRAHHWDPPRWNCSTQDLSRTHQRPWGTVAPGDDREMRPR</sequence>
<evidence type="ECO:0000313" key="3">
    <source>
        <dbReference type="Proteomes" id="UP000822476"/>
    </source>
</evidence>
<dbReference type="EMBL" id="JTDE01015538">
    <property type="protein sequence ID" value="KAF7233917.1"/>
    <property type="molecule type" value="Genomic_DNA"/>
</dbReference>
<evidence type="ECO:0000313" key="2">
    <source>
        <dbReference type="EMBL" id="KAF7233917.1"/>
    </source>
</evidence>
<protein>
    <submittedName>
        <fullName evidence="2">Uncharacterized protein</fullName>
    </submittedName>
</protein>
<proteinExistence type="predicted"/>
<organism evidence="2 3">
    <name type="scientific">Paragonimus skrjabini miyazakii</name>
    <dbReference type="NCBI Taxonomy" id="59628"/>
    <lineage>
        <taxon>Eukaryota</taxon>
        <taxon>Metazoa</taxon>
        <taxon>Spiralia</taxon>
        <taxon>Lophotrochozoa</taxon>
        <taxon>Platyhelminthes</taxon>
        <taxon>Trematoda</taxon>
        <taxon>Digenea</taxon>
        <taxon>Plagiorchiida</taxon>
        <taxon>Troglotremata</taxon>
        <taxon>Troglotrematidae</taxon>
        <taxon>Paragonimus</taxon>
    </lineage>
</organism>
<name>A0A8S9YHF8_9TREM</name>
<keyword evidence="3" id="KW-1185">Reference proteome</keyword>